<sequence>MIAAAMAALCGLAACSLRGADAVCPGAAVREGVAVRVKAPLAQRAETATVTVCWDGRCRGSGPLGLMPSSVAVPQDCPDGPPEGVCGASASPTGDAHAFFDLKGLPSAPVEVAVVLRDDGGGKLFDRKAAVTPQGVDGRCPQPPHAAVVADGARLAPA</sequence>
<evidence type="ECO:0000313" key="2">
    <source>
        <dbReference type="EMBL" id="GAA4152207.1"/>
    </source>
</evidence>
<keyword evidence="3" id="KW-1185">Reference proteome</keyword>
<keyword evidence="1" id="KW-0732">Signal</keyword>
<organism evidence="2 3">
    <name type="scientific">Actinomadura keratinilytica</name>
    <dbReference type="NCBI Taxonomy" id="547461"/>
    <lineage>
        <taxon>Bacteria</taxon>
        <taxon>Bacillati</taxon>
        <taxon>Actinomycetota</taxon>
        <taxon>Actinomycetes</taxon>
        <taxon>Streptosporangiales</taxon>
        <taxon>Thermomonosporaceae</taxon>
        <taxon>Actinomadura</taxon>
    </lineage>
</organism>
<protein>
    <submittedName>
        <fullName evidence="2">Uncharacterized protein</fullName>
    </submittedName>
</protein>
<comment type="caution">
    <text evidence="2">The sequence shown here is derived from an EMBL/GenBank/DDBJ whole genome shotgun (WGS) entry which is preliminary data.</text>
</comment>
<accession>A0ABP7ZB53</accession>
<evidence type="ECO:0000256" key="1">
    <source>
        <dbReference type="SAM" id="SignalP"/>
    </source>
</evidence>
<proteinExistence type="predicted"/>
<dbReference type="Proteomes" id="UP001500266">
    <property type="component" value="Unassembled WGS sequence"/>
</dbReference>
<gene>
    <name evidence="2" type="ORF">GCM10022416_50230</name>
</gene>
<evidence type="ECO:0000313" key="3">
    <source>
        <dbReference type="Proteomes" id="UP001500266"/>
    </source>
</evidence>
<dbReference type="RefSeq" id="WP_345024067.1">
    <property type="nucleotide sequence ID" value="NZ_BAABDO010000100.1"/>
</dbReference>
<reference evidence="3" key="1">
    <citation type="journal article" date="2019" name="Int. J. Syst. Evol. Microbiol.">
        <title>The Global Catalogue of Microorganisms (GCM) 10K type strain sequencing project: providing services to taxonomists for standard genome sequencing and annotation.</title>
        <authorList>
            <consortium name="The Broad Institute Genomics Platform"/>
            <consortium name="The Broad Institute Genome Sequencing Center for Infectious Disease"/>
            <person name="Wu L."/>
            <person name="Ma J."/>
        </authorList>
    </citation>
    <scope>NUCLEOTIDE SEQUENCE [LARGE SCALE GENOMIC DNA]</scope>
    <source>
        <strain evidence="3">JCM 17316</strain>
    </source>
</reference>
<dbReference type="EMBL" id="BAABDO010000100">
    <property type="protein sequence ID" value="GAA4152207.1"/>
    <property type="molecule type" value="Genomic_DNA"/>
</dbReference>
<feature type="chain" id="PRO_5047402770" evidence="1">
    <location>
        <begin position="20"/>
        <end position="158"/>
    </location>
</feature>
<feature type="signal peptide" evidence="1">
    <location>
        <begin position="1"/>
        <end position="19"/>
    </location>
</feature>
<name>A0ABP7ZB53_9ACTN</name>